<proteinExistence type="evidence at transcript level"/>
<protein>
    <submittedName>
        <fullName evidence="2">Putative rte ele1 orf1-h 1e-60-j 4</fullName>
    </submittedName>
</protein>
<keyword evidence="1" id="KW-0472">Membrane</keyword>
<evidence type="ECO:0000313" key="2">
    <source>
        <dbReference type="EMBL" id="JAA69677.1"/>
    </source>
</evidence>
<feature type="transmembrane region" description="Helical" evidence="1">
    <location>
        <begin position="35"/>
        <end position="53"/>
    </location>
</feature>
<name>A0A0K8REV2_IXORI</name>
<reference evidence="2" key="1">
    <citation type="submission" date="2012-12" db="EMBL/GenBank/DDBJ databases">
        <title>Identification and characterization of a phenylalanine ammonia-lyase gene family in Isatis indigotica Fort.</title>
        <authorList>
            <person name="Liu Q."/>
            <person name="Chen J."/>
            <person name="Zhou X."/>
            <person name="Di P."/>
            <person name="Xiao Y."/>
            <person name="Xuan H."/>
            <person name="Zhang L."/>
            <person name="Chen W."/>
        </authorList>
    </citation>
    <scope>NUCLEOTIDE SEQUENCE</scope>
    <source>
        <tissue evidence="2">Salivary gland</tissue>
    </source>
</reference>
<organism evidence="2">
    <name type="scientific">Ixodes ricinus</name>
    <name type="common">Common tick</name>
    <name type="synonym">Acarus ricinus</name>
    <dbReference type="NCBI Taxonomy" id="34613"/>
    <lineage>
        <taxon>Eukaryota</taxon>
        <taxon>Metazoa</taxon>
        <taxon>Ecdysozoa</taxon>
        <taxon>Arthropoda</taxon>
        <taxon>Chelicerata</taxon>
        <taxon>Arachnida</taxon>
        <taxon>Acari</taxon>
        <taxon>Parasitiformes</taxon>
        <taxon>Ixodida</taxon>
        <taxon>Ixodoidea</taxon>
        <taxon>Ixodidae</taxon>
        <taxon>Ixodinae</taxon>
        <taxon>Ixodes</taxon>
    </lineage>
</organism>
<sequence>MSGSCFLIHSTILCLLIGAFNPFTFKVIIDMHSFIAIFFLHLCSSLTVFLPVLKANTLAFLSHLFGGDIFFENSSAW</sequence>
<feature type="transmembrane region" description="Helical" evidence="1">
    <location>
        <begin position="6"/>
        <end position="23"/>
    </location>
</feature>
<accession>A0A0K8REV2</accession>
<evidence type="ECO:0000256" key="1">
    <source>
        <dbReference type="SAM" id="Phobius"/>
    </source>
</evidence>
<keyword evidence="1" id="KW-1133">Transmembrane helix</keyword>
<dbReference type="EMBL" id="GADI01004131">
    <property type="protein sequence ID" value="JAA69677.1"/>
    <property type="molecule type" value="mRNA"/>
</dbReference>
<keyword evidence="1" id="KW-0812">Transmembrane</keyword>
<dbReference type="AlphaFoldDB" id="A0A0K8REV2"/>